<dbReference type="OrthoDB" id="6423099at2759"/>
<dbReference type="GeneID" id="100647709"/>
<evidence type="ECO:0000256" key="1">
    <source>
        <dbReference type="SAM" id="MobiDB-lite"/>
    </source>
</evidence>
<feature type="compositionally biased region" description="Basic and acidic residues" evidence="1">
    <location>
        <begin position="1"/>
        <end position="11"/>
    </location>
</feature>
<protein>
    <submittedName>
        <fullName evidence="3">Uncharacterized protein LOC100647709</fullName>
    </submittedName>
</protein>
<dbReference type="Proteomes" id="UP000835206">
    <property type="component" value="Chromosome 18"/>
</dbReference>
<organism evidence="2 3">
    <name type="scientific">Bombus terrestris</name>
    <name type="common">Buff-tailed bumblebee</name>
    <name type="synonym">Apis terrestris</name>
    <dbReference type="NCBI Taxonomy" id="30195"/>
    <lineage>
        <taxon>Eukaryota</taxon>
        <taxon>Metazoa</taxon>
        <taxon>Ecdysozoa</taxon>
        <taxon>Arthropoda</taxon>
        <taxon>Hexapoda</taxon>
        <taxon>Insecta</taxon>
        <taxon>Pterygota</taxon>
        <taxon>Neoptera</taxon>
        <taxon>Endopterygota</taxon>
        <taxon>Hymenoptera</taxon>
        <taxon>Apocrita</taxon>
        <taxon>Aculeata</taxon>
        <taxon>Apoidea</taxon>
        <taxon>Anthophila</taxon>
        <taxon>Apidae</taxon>
        <taxon>Bombus</taxon>
        <taxon>Bombus</taxon>
    </lineage>
</organism>
<evidence type="ECO:0000313" key="3">
    <source>
        <dbReference type="RefSeq" id="XP_003402154.2"/>
    </source>
</evidence>
<dbReference type="PANTHER" id="PTHR24559">
    <property type="entry name" value="TRANSPOSON TY3-I GAG-POL POLYPROTEIN"/>
    <property type="match status" value="1"/>
</dbReference>
<dbReference type="KEGG" id="bter:100647709"/>
<dbReference type="FunFam" id="2.40.70.10:FF:000130">
    <property type="entry name" value="Retrovirus-related Pol polyprotein from transposon opus-like Protein"/>
    <property type="match status" value="1"/>
</dbReference>
<name>A0A9B0BR17_BOMTE</name>
<keyword evidence="2" id="KW-1185">Reference proteome</keyword>
<feature type="region of interest" description="Disordered" evidence="1">
    <location>
        <begin position="1"/>
        <end position="22"/>
    </location>
</feature>
<sequence>MHRPVKVEPGKRPPPSVKAADHDSLGSRRIFIVNQRTKTSFLVDTEADISVYPRSRLSRDAKKAAYELFAANGTPIATYGTLAMELNLSLRRAFKWHFTIADVQTPIIDLDFLSHYGLLVDPRKRRLLDTTTQLTTRGYAANCEQLMIKTVKGDSVYHQLLAKYPDLTRPPAFGREKIRHGVEHHIETTLGPPVYCKPRRLAPDRLKQVKAEFATLIEQGVMRPSKSSWASPLHVVLKKDGSLRPCGDYRALNARSVPDRYSPPHIQDFAQQLHAKLGIYRSLEKKVPKSLKHFRRN</sequence>
<accession>A0A9B0BR17</accession>
<dbReference type="InterPro" id="IPR043502">
    <property type="entry name" value="DNA/RNA_pol_sf"/>
</dbReference>
<dbReference type="SUPFAM" id="SSF56672">
    <property type="entry name" value="DNA/RNA polymerases"/>
    <property type="match status" value="1"/>
</dbReference>
<proteinExistence type="predicted"/>
<dbReference type="PANTHER" id="PTHR24559:SF444">
    <property type="entry name" value="REVERSE TRANSCRIPTASE DOMAIN-CONTAINING PROTEIN"/>
    <property type="match status" value="1"/>
</dbReference>
<reference evidence="3" key="1">
    <citation type="submission" date="2025-08" db="UniProtKB">
        <authorList>
            <consortium name="RefSeq"/>
        </authorList>
    </citation>
    <scope>IDENTIFICATION</scope>
</reference>
<dbReference type="SUPFAM" id="SSF50630">
    <property type="entry name" value="Acid proteases"/>
    <property type="match status" value="1"/>
</dbReference>
<dbReference type="RefSeq" id="XP_003402154.2">
    <property type="nucleotide sequence ID" value="XM_003402106.4"/>
</dbReference>
<gene>
    <name evidence="3" type="primary">LOC100647709</name>
</gene>
<dbReference type="InterPro" id="IPR053134">
    <property type="entry name" value="RNA-dir_DNA_polymerase"/>
</dbReference>
<dbReference type="GO" id="GO:0071897">
    <property type="term" value="P:DNA biosynthetic process"/>
    <property type="evidence" value="ECO:0007669"/>
    <property type="project" value="UniProtKB-ARBA"/>
</dbReference>
<dbReference type="InterPro" id="IPR021109">
    <property type="entry name" value="Peptidase_aspartic_dom_sf"/>
</dbReference>
<dbReference type="Gene3D" id="3.10.10.10">
    <property type="entry name" value="HIV Type 1 Reverse Transcriptase, subunit A, domain 1"/>
    <property type="match status" value="1"/>
</dbReference>
<evidence type="ECO:0000313" key="2">
    <source>
        <dbReference type="Proteomes" id="UP000835206"/>
    </source>
</evidence>
<dbReference type="AlphaFoldDB" id="A0A9B0BR17"/>